<proteinExistence type="predicted"/>
<sequence length="244" mass="28535">MRDLKTWKAEIKKGGSAMEKFHIINKNKQYAIAAGELLLKVFLCMQEVQRNFGPRVHTAIQKLMRKYGNVFVTASKSGKLTKNLFNTFVKEIIKPYCRNNDFLLILDLWDGETDTVHFNSIFTDDDGNSSSMIEIIPPHCTPYCQLCDIYFFHQVKNFNKKFHNSQEIVQRRKELSTQEDAIKIHSIIHHQLSSPVFTPMIKYAQFSSKFIPERNYFHNVNQIYFPPDIKKSYCGCNKNSFTMQ</sequence>
<protein>
    <recommendedName>
        <fullName evidence="3">DDE-1 domain-containing protein</fullName>
    </recommendedName>
</protein>
<name>A0A151XBK4_9HYME</name>
<evidence type="ECO:0000313" key="2">
    <source>
        <dbReference type="Proteomes" id="UP000075809"/>
    </source>
</evidence>
<dbReference type="Proteomes" id="UP000075809">
    <property type="component" value="Unassembled WGS sequence"/>
</dbReference>
<organism evidence="1 2">
    <name type="scientific">Mycetomoellerius zeteki</name>
    <dbReference type="NCBI Taxonomy" id="64791"/>
    <lineage>
        <taxon>Eukaryota</taxon>
        <taxon>Metazoa</taxon>
        <taxon>Ecdysozoa</taxon>
        <taxon>Arthropoda</taxon>
        <taxon>Hexapoda</taxon>
        <taxon>Insecta</taxon>
        <taxon>Pterygota</taxon>
        <taxon>Neoptera</taxon>
        <taxon>Endopterygota</taxon>
        <taxon>Hymenoptera</taxon>
        <taxon>Apocrita</taxon>
        <taxon>Aculeata</taxon>
        <taxon>Formicoidea</taxon>
        <taxon>Formicidae</taxon>
        <taxon>Myrmicinae</taxon>
        <taxon>Mycetomoellerius</taxon>
    </lineage>
</organism>
<gene>
    <name evidence="1" type="ORF">ALC60_03317</name>
</gene>
<dbReference type="EMBL" id="KQ982325">
    <property type="protein sequence ID" value="KYQ57719.1"/>
    <property type="molecule type" value="Genomic_DNA"/>
</dbReference>
<reference evidence="1 2" key="1">
    <citation type="submission" date="2015-09" db="EMBL/GenBank/DDBJ databases">
        <title>Trachymyrmex zeteki WGS genome.</title>
        <authorList>
            <person name="Nygaard S."/>
            <person name="Hu H."/>
            <person name="Boomsma J."/>
            <person name="Zhang G."/>
        </authorList>
    </citation>
    <scope>NUCLEOTIDE SEQUENCE [LARGE SCALE GENOMIC DNA]</scope>
    <source>
        <strain evidence="1">Tzet28-1</strain>
        <tissue evidence="1">Whole body</tissue>
    </source>
</reference>
<dbReference type="STRING" id="64791.A0A151XBK4"/>
<evidence type="ECO:0000313" key="1">
    <source>
        <dbReference type="EMBL" id="KYQ57719.1"/>
    </source>
</evidence>
<dbReference type="AlphaFoldDB" id="A0A151XBK4"/>
<accession>A0A151XBK4</accession>
<evidence type="ECO:0008006" key="3">
    <source>
        <dbReference type="Google" id="ProtNLM"/>
    </source>
</evidence>
<keyword evidence="2" id="KW-1185">Reference proteome</keyword>